<evidence type="ECO:0000313" key="4">
    <source>
        <dbReference type="Proteomes" id="UP000318626"/>
    </source>
</evidence>
<sequence precursor="true">MPRFPFALLVALLAVIAGCSSNSSGQPSPGETSQGETADHPTPEIRSDGAYVYTFDGIEYPFPSVLTFDTGAWVREDIVWIDGILLGHQYAHTQRPKKMLYNITHNEDGYTVRFQEGKRGKNDWLANGKWRAEFPNGTASETIFVDGHEEGPLKLFHKNGSLQSEFELIGGEKSGSFKRFRSNGVIEASGIMEDGEITFMKLYDELGQPLAIKDMTTDKTKILQQ</sequence>
<evidence type="ECO:0008006" key="5">
    <source>
        <dbReference type="Google" id="ProtNLM"/>
    </source>
</evidence>
<organism evidence="3 4">
    <name type="scientific">Bremerella volcania</name>
    <dbReference type="NCBI Taxonomy" id="2527984"/>
    <lineage>
        <taxon>Bacteria</taxon>
        <taxon>Pseudomonadati</taxon>
        <taxon>Planctomycetota</taxon>
        <taxon>Planctomycetia</taxon>
        <taxon>Pirellulales</taxon>
        <taxon>Pirellulaceae</taxon>
        <taxon>Bremerella</taxon>
    </lineage>
</organism>
<keyword evidence="2" id="KW-0732">Signal</keyword>
<evidence type="ECO:0000256" key="1">
    <source>
        <dbReference type="SAM" id="MobiDB-lite"/>
    </source>
</evidence>
<keyword evidence="4" id="KW-1185">Reference proteome</keyword>
<dbReference type="SUPFAM" id="SSF82185">
    <property type="entry name" value="Histone H3 K4-specific methyltransferase SET7/9 N-terminal domain"/>
    <property type="match status" value="1"/>
</dbReference>
<feature type="chain" id="PRO_5021885523" description="MORN repeat variant" evidence="2">
    <location>
        <begin position="26"/>
        <end position="225"/>
    </location>
</feature>
<dbReference type="PROSITE" id="PS51257">
    <property type="entry name" value="PROKAR_LIPOPROTEIN"/>
    <property type="match status" value="1"/>
</dbReference>
<feature type="signal peptide" evidence="2">
    <location>
        <begin position="1"/>
        <end position="25"/>
    </location>
</feature>
<gene>
    <name evidence="3" type="ORF">Pan97_34870</name>
</gene>
<reference evidence="4" key="1">
    <citation type="submission" date="2019-02" db="EMBL/GenBank/DDBJ databases">
        <title>Deep-cultivation of Planctomycetes and their phenomic and genomic characterization uncovers novel biology.</title>
        <authorList>
            <person name="Wiegand S."/>
            <person name="Jogler M."/>
            <person name="Boedeker C."/>
            <person name="Pinto D."/>
            <person name="Vollmers J."/>
            <person name="Rivas-Marin E."/>
            <person name="Kohn T."/>
            <person name="Peeters S.H."/>
            <person name="Heuer A."/>
            <person name="Rast P."/>
            <person name="Oberbeckmann S."/>
            <person name="Bunk B."/>
            <person name="Jeske O."/>
            <person name="Meyerdierks A."/>
            <person name="Storesund J.E."/>
            <person name="Kallscheuer N."/>
            <person name="Luecker S."/>
            <person name="Lage O.M."/>
            <person name="Pohl T."/>
            <person name="Merkel B.J."/>
            <person name="Hornburger P."/>
            <person name="Mueller R.-W."/>
            <person name="Bruemmer F."/>
            <person name="Labrenz M."/>
            <person name="Spormann A.M."/>
            <person name="Op den Camp H."/>
            <person name="Overmann J."/>
            <person name="Amann R."/>
            <person name="Jetten M.S.M."/>
            <person name="Mascher T."/>
            <person name="Medema M.H."/>
            <person name="Devos D.P."/>
            <person name="Kaster A.-K."/>
            <person name="Ovreas L."/>
            <person name="Rohde M."/>
            <person name="Galperin M.Y."/>
            <person name="Jogler C."/>
        </authorList>
    </citation>
    <scope>NUCLEOTIDE SEQUENCE [LARGE SCALE GENOMIC DNA]</scope>
    <source>
        <strain evidence="4">Pan97</strain>
    </source>
</reference>
<name>A0A518CB43_9BACT</name>
<dbReference type="AlphaFoldDB" id="A0A518CB43"/>
<protein>
    <recommendedName>
        <fullName evidence="5">MORN repeat variant</fullName>
    </recommendedName>
</protein>
<evidence type="ECO:0000313" key="3">
    <source>
        <dbReference type="EMBL" id="QDU76438.1"/>
    </source>
</evidence>
<feature type="region of interest" description="Disordered" evidence="1">
    <location>
        <begin position="22"/>
        <end position="43"/>
    </location>
</feature>
<dbReference type="OrthoDB" id="659070at2"/>
<feature type="compositionally biased region" description="Polar residues" evidence="1">
    <location>
        <begin position="22"/>
        <end position="36"/>
    </location>
</feature>
<evidence type="ECO:0000256" key="2">
    <source>
        <dbReference type="SAM" id="SignalP"/>
    </source>
</evidence>
<dbReference type="Gene3D" id="3.90.930.1">
    <property type="match status" value="1"/>
</dbReference>
<dbReference type="Proteomes" id="UP000318626">
    <property type="component" value="Chromosome"/>
</dbReference>
<dbReference type="EMBL" id="CP036289">
    <property type="protein sequence ID" value="QDU76438.1"/>
    <property type="molecule type" value="Genomic_DNA"/>
</dbReference>
<accession>A0A518CB43</accession>
<proteinExistence type="predicted"/>
<dbReference type="KEGG" id="bvo:Pan97_34870"/>
<dbReference type="RefSeq" id="WP_144974551.1">
    <property type="nucleotide sequence ID" value="NZ_CP036289.1"/>
</dbReference>